<dbReference type="RefSeq" id="WP_269459141.1">
    <property type="nucleotide sequence ID" value="NZ_BAAAGO010000034.1"/>
</dbReference>
<gene>
    <name evidence="1" type="ORF">MPLG2_2176</name>
</gene>
<dbReference type="KEGG" id="mgg:MPLG2_2176"/>
<dbReference type="Proteomes" id="UP000238164">
    <property type="component" value="Chromosome 1"/>
</dbReference>
<name>A0A2N9JHI5_9ACTN</name>
<accession>A0A2N9JHI5</accession>
<dbReference type="AlphaFoldDB" id="A0A2N9JHI5"/>
<evidence type="ECO:0008006" key="3">
    <source>
        <dbReference type="Google" id="ProtNLM"/>
    </source>
</evidence>
<dbReference type="InterPro" id="IPR021888">
    <property type="entry name" value="DUF3499"/>
</dbReference>
<evidence type="ECO:0000313" key="1">
    <source>
        <dbReference type="EMBL" id="SPD87206.1"/>
    </source>
</evidence>
<dbReference type="EMBL" id="LT985188">
    <property type="protein sequence ID" value="SPD87206.1"/>
    <property type="molecule type" value="Genomic_DNA"/>
</dbReference>
<reference evidence="1 2" key="1">
    <citation type="submission" date="2018-02" db="EMBL/GenBank/DDBJ databases">
        <authorList>
            <person name="Cohen D.B."/>
            <person name="Kent A.D."/>
        </authorList>
    </citation>
    <scope>NUCLEOTIDE SEQUENCE [LARGE SCALE GENOMIC DNA]</scope>
    <source>
        <strain evidence="1">1</strain>
    </source>
</reference>
<dbReference type="Pfam" id="PF12005">
    <property type="entry name" value="DUF3499"/>
    <property type="match status" value="1"/>
</dbReference>
<sequence length="114" mass="11726">MRSRSCSRTGCSARATSTLTYAYADSTAVLGPLGLRAEPGTYDLCATHSSSLSVPRGWDVIRLPAAETDAGPSSDDLLALAQAVRVAGLGAETELPVEPTVGRRKGHLAVVADG</sequence>
<keyword evidence="2" id="KW-1185">Reference proteome</keyword>
<organism evidence="1 2">
    <name type="scientific">Micropruina glycogenica</name>
    <dbReference type="NCBI Taxonomy" id="75385"/>
    <lineage>
        <taxon>Bacteria</taxon>
        <taxon>Bacillati</taxon>
        <taxon>Actinomycetota</taxon>
        <taxon>Actinomycetes</taxon>
        <taxon>Propionibacteriales</taxon>
        <taxon>Nocardioidaceae</taxon>
        <taxon>Micropruina</taxon>
    </lineage>
</organism>
<evidence type="ECO:0000313" key="2">
    <source>
        <dbReference type="Proteomes" id="UP000238164"/>
    </source>
</evidence>
<protein>
    <recommendedName>
        <fullName evidence="3">DUF3499 domain-containing protein</fullName>
    </recommendedName>
</protein>
<proteinExistence type="predicted"/>